<dbReference type="NCBIfam" id="TIGR00741">
    <property type="entry name" value="yfiA"/>
    <property type="match status" value="1"/>
</dbReference>
<comment type="subcellular location">
    <subcellularLocation>
        <location evidence="2">Cytoplasm</location>
    </subcellularLocation>
</comment>
<dbReference type="GO" id="GO:0022627">
    <property type="term" value="C:cytosolic small ribosomal subunit"/>
    <property type="evidence" value="ECO:0007669"/>
    <property type="project" value="TreeGrafter"/>
</dbReference>
<dbReference type="GO" id="GO:0043024">
    <property type="term" value="F:ribosomal small subunit binding"/>
    <property type="evidence" value="ECO:0007669"/>
    <property type="project" value="TreeGrafter"/>
</dbReference>
<dbReference type="InterPro" id="IPR050574">
    <property type="entry name" value="HPF/YfiA_ribosome-assoc"/>
</dbReference>
<dbReference type="InterPro" id="IPR003489">
    <property type="entry name" value="RHF/RaiA"/>
</dbReference>
<dbReference type="PANTHER" id="PTHR33231">
    <property type="entry name" value="30S RIBOSOMAL PROTEIN"/>
    <property type="match status" value="1"/>
</dbReference>
<dbReference type="PANTHER" id="PTHR33231:SF1">
    <property type="entry name" value="30S RIBOSOMAL PROTEIN"/>
    <property type="match status" value="1"/>
</dbReference>
<dbReference type="Gene3D" id="3.30.505.50">
    <property type="entry name" value="Sigma 54 modulation/S30EA ribosomal protein, C-terminal domain"/>
    <property type="match status" value="1"/>
</dbReference>
<gene>
    <name evidence="5" type="primary">raiA</name>
    <name evidence="2" type="synonym">hpf</name>
    <name evidence="5" type="ORF">IAB14_00290</name>
</gene>
<reference evidence="5" key="2">
    <citation type="journal article" date="2021" name="PeerJ">
        <title>Extensive microbial diversity within the chicken gut microbiome revealed by metagenomics and culture.</title>
        <authorList>
            <person name="Gilroy R."/>
            <person name="Ravi A."/>
            <person name="Getino M."/>
            <person name="Pursley I."/>
            <person name="Horton D.L."/>
            <person name="Alikhan N.F."/>
            <person name="Baker D."/>
            <person name="Gharbi K."/>
            <person name="Hall N."/>
            <person name="Watson M."/>
            <person name="Adriaenssens E.M."/>
            <person name="Foster-Nyarko E."/>
            <person name="Jarju S."/>
            <person name="Secka A."/>
            <person name="Antonio M."/>
            <person name="Oren A."/>
            <person name="Chaudhuri R.R."/>
            <person name="La Ragione R."/>
            <person name="Hildebrand F."/>
            <person name="Pallen M.J."/>
        </authorList>
    </citation>
    <scope>NUCLEOTIDE SEQUENCE</scope>
    <source>
        <strain evidence="5">23406</strain>
    </source>
</reference>
<dbReference type="AlphaFoldDB" id="A0A9D1NBL9"/>
<comment type="function">
    <text evidence="2">Required for dimerization of active 70S ribosomes into 100S ribosomes in stationary phase; 100S ribosomes are translationally inactive and sometimes present during exponential growth.</text>
</comment>
<dbReference type="InterPro" id="IPR038416">
    <property type="entry name" value="Ribosom_S30AE_C_sf"/>
</dbReference>
<comment type="similarity">
    <text evidence="2">Belongs to the HPF/YfiA ribosome-associated protein family. Long HPF subfamily.</text>
</comment>
<protein>
    <recommendedName>
        <fullName evidence="2">Ribosome hibernation promoting factor</fullName>
        <shortName evidence="2">HPF</shortName>
    </recommendedName>
</protein>
<dbReference type="InterPro" id="IPR034694">
    <property type="entry name" value="HPF_long/plastid"/>
</dbReference>
<dbReference type="Pfam" id="PF02482">
    <property type="entry name" value="Ribosomal_S30AE"/>
    <property type="match status" value="1"/>
</dbReference>
<dbReference type="Proteomes" id="UP000886891">
    <property type="component" value="Unassembled WGS sequence"/>
</dbReference>
<sequence>MMRIEIISKNYKESERLLNVLEKKLAKLDKYFSDEADANVKLSITNGEKFTMEVTIRGAGKTIRSETTSDNMYDNIDILLPKLERQIAKNRNRYEKGKRGGYIDAPVADEPEVGQYGKVVKVKRFDISITTVDDAIAEMELLDHTFHIFVNADTNKVSVVYKRDDGDYGLITPEY</sequence>
<name>A0A9D1NBL9_9FIRM</name>
<dbReference type="InterPro" id="IPR036567">
    <property type="entry name" value="RHF-like"/>
</dbReference>
<keyword evidence="1 2" id="KW-0810">Translation regulation</keyword>
<evidence type="ECO:0000256" key="1">
    <source>
        <dbReference type="ARBA" id="ARBA00022845"/>
    </source>
</evidence>
<comment type="subunit">
    <text evidence="2">Interacts with 100S ribosomes.</text>
</comment>
<organism evidence="5 6">
    <name type="scientific">Candidatus Stercoripulliclostridium merdipullorum</name>
    <dbReference type="NCBI Taxonomy" id="2840952"/>
    <lineage>
        <taxon>Bacteria</taxon>
        <taxon>Bacillati</taxon>
        <taxon>Bacillota</taxon>
        <taxon>Clostridia</taxon>
        <taxon>Eubacteriales</taxon>
        <taxon>Candidatus Stercoripulliclostridium</taxon>
    </lineage>
</organism>
<reference evidence="5" key="1">
    <citation type="submission" date="2020-10" db="EMBL/GenBank/DDBJ databases">
        <authorList>
            <person name="Gilroy R."/>
        </authorList>
    </citation>
    <scope>NUCLEOTIDE SEQUENCE</scope>
    <source>
        <strain evidence="5">23406</strain>
    </source>
</reference>
<keyword evidence="2" id="KW-0963">Cytoplasm</keyword>
<dbReference type="Pfam" id="PF16321">
    <property type="entry name" value="Ribosom_S30AE_C"/>
    <property type="match status" value="1"/>
</dbReference>
<feature type="domain" description="Sigma 54 modulation/S30EA ribosomal protein C-terminal" evidence="4">
    <location>
        <begin position="118"/>
        <end position="170"/>
    </location>
</feature>
<comment type="caution">
    <text evidence="5">The sequence shown here is derived from an EMBL/GenBank/DDBJ whole genome shotgun (WGS) entry which is preliminary data.</text>
</comment>
<dbReference type="HAMAP" id="MF_00839">
    <property type="entry name" value="HPF"/>
    <property type="match status" value="1"/>
</dbReference>
<feature type="coiled-coil region" evidence="3">
    <location>
        <begin position="4"/>
        <end position="31"/>
    </location>
</feature>
<evidence type="ECO:0000313" key="6">
    <source>
        <dbReference type="Proteomes" id="UP000886891"/>
    </source>
</evidence>
<dbReference type="EMBL" id="DVOH01000003">
    <property type="protein sequence ID" value="HIU99537.1"/>
    <property type="molecule type" value="Genomic_DNA"/>
</dbReference>
<evidence type="ECO:0000259" key="4">
    <source>
        <dbReference type="Pfam" id="PF16321"/>
    </source>
</evidence>
<evidence type="ECO:0000256" key="3">
    <source>
        <dbReference type="SAM" id="Coils"/>
    </source>
</evidence>
<dbReference type="CDD" id="cd00552">
    <property type="entry name" value="RaiA"/>
    <property type="match status" value="1"/>
</dbReference>
<accession>A0A9D1NBL9</accession>
<dbReference type="Gene3D" id="3.30.160.100">
    <property type="entry name" value="Ribosome hibernation promotion factor-like"/>
    <property type="match status" value="1"/>
</dbReference>
<dbReference type="SUPFAM" id="SSF69754">
    <property type="entry name" value="Ribosome binding protein Y (YfiA homologue)"/>
    <property type="match status" value="1"/>
</dbReference>
<evidence type="ECO:0000313" key="5">
    <source>
        <dbReference type="EMBL" id="HIU99537.1"/>
    </source>
</evidence>
<dbReference type="GO" id="GO:0045900">
    <property type="term" value="P:negative regulation of translational elongation"/>
    <property type="evidence" value="ECO:0007669"/>
    <property type="project" value="TreeGrafter"/>
</dbReference>
<keyword evidence="3" id="KW-0175">Coiled coil</keyword>
<evidence type="ECO:0000256" key="2">
    <source>
        <dbReference type="HAMAP-Rule" id="MF_00839"/>
    </source>
</evidence>
<dbReference type="InterPro" id="IPR032528">
    <property type="entry name" value="Ribosom_S30AE_C"/>
</dbReference>
<proteinExistence type="inferred from homology"/>